<keyword evidence="3" id="KW-1185">Reference proteome</keyword>
<feature type="compositionally biased region" description="Low complexity" evidence="1">
    <location>
        <begin position="167"/>
        <end position="176"/>
    </location>
</feature>
<organism evidence="2 3">
    <name type="scientific">Antrodiella citrinella</name>
    <dbReference type="NCBI Taxonomy" id="2447956"/>
    <lineage>
        <taxon>Eukaryota</taxon>
        <taxon>Fungi</taxon>
        <taxon>Dikarya</taxon>
        <taxon>Basidiomycota</taxon>
        <taxon>Agaricomycotina</taxon>
        <taxon>Agaricomycetes</taxon>
        <taxon>Polyporales</taxon>
        <taxon>Steccherinaceae</taxon>
        <taxon>Antrodiella</taxon>
    </lineage>
</organism>
<name>A0A4S4LRL2_9APHY</name>
<evidence type="ECO:0000256" key="1">
    <source>
        <dbReference type="SAM" id="MobiDB-lite"/>
    </source>
</evidence>
<proteinExistence type="predicted"/>
<dbReference type="OrthoDB" id="2790258at2759"/>
<feature type="region of interest" description="Disordered" evidence="1">
    <location>
        <begin position="103"/>
        <end position="130"/>
    </location>
</feature>
<dbReference type="AlphaFoldDB" id="A0A4S4LRL2"/>
<accession>A0A4S4LRL2</accession>
<protein>
    <submittedName>
        <fullName evidence="2">Uncharacterized protein</fullName>
    </submittedName>
</protein>
<gene>
    <name evidence="2" type="ORF">EUX98_g9788</name>
</gene>
<sequence>MQKALAAEKTPTLSRVLPAYETLIHTLRNMAAYHFPKLSHAILAAADKIDKYLAILRKTRMYVLAMVINPTVKLQWLEENWAASEITEAKRWLEEAMMQYQAASHPTTASSQSKSQANARASFSSTPLSSSAQATMSQTSAFNHLEDFMDFYLKRLATAPLAPAPVSGPSTGTSEPTETEDE</sequence>
<comment type="caution">
    <text evidence="2">The sequence shown here is derived from an EMBL/GenBank/DDBJ whole genome shotgun (WGS) entry which is preliminary data.</text>
</comment>
<dbReference type="EMBL" id="SGPM01001172">
    <property type="protein sequence ID" value="THH12780.1"/>
    <property type="molecule type" value="Genomic_DNA"/>
</dbReference>
<feature type="compositionally biased region" description="Polar residues" evidence="1">
    <location>
        <begin position="103"/>
        <end position="118"/>
    </location>
</feature>
<evidence type="ECO:0000313" key="2">
    <source>
        <dbReference type="EMBL" id="THH12780.1"/>
    </source>
</evidence>
<evidence type="ECO:0000313" key="3">
    <source>
        <dbReference type="Proteomes" id="UP000308730"/>
    </source>
</evidence>
<feature type="region of interest" description="Disordered" evidence="1">
    <location>
        <begin position="161"/>
        <end position="182"/>
    </location>
</feature>
<feature type="compositionally biased region" description="Low complexity" evidence="1">
    <location>
        <begin position="119"/>
        <end position="130"/>
    </location>
</feature>
<reference evidence="2 3" key="1">
    <citation type="submission" date="2019-02" db="EMBL/GenBank/DDBJ databases">
        <title>Genome sequencing of the rare red list fungi Antrodiella citrinella (Flaviporus citrinellus).</title>
        <authorList>
            <person name="Buettner E."/>
            <person name="Kellner H."/>
        </authorList>
    </citation>
    <scope>NUCLEOTIDE SEQUENCE [LARGE SCALE GENOMIC DNA]</scope>
    <source>
        <strain evidence="2 3">DSM 108506</strain>
    </source>
</reference>
<dbReference type="Proteomes" id="UP000308730">
    <property type="component" value="Unassembled WGS sequence"/>
</dbReference>